<keyword evidence="2" id="KW-1185">Reference proteome</keyword>
<evidence type="ECO:0000313" key="1">
    <source>
        <dbReference type="EMBL" id="MET4560554.1"/>
    </source>
</evidence>
<dbReference type="Proteomes" id="UP001549363">
    <property type="component" value="Unassembled WGS sequence"/>
</dbReference>
<name>A0ABV2PIU3_9BACI</name>
<dbReference type="RefSeq" id="WP_354471507.1">
    <property type="nucleotide sequence ID" value="NZ_JBEPSB010000005.1"/>
</dbReference>
<evidence type="ECO:0000313" key="2">
    <source>
        <dbReference type="Proteomes" id="UP001549363"/>
    </source>
</evidence>
<dbReference type="Gene3D" id="3.40.630.10">
    <property type="entry name" value="Zn peptidases"/>
    <property type="match status" value="1"/>
</dbReference>
<reference evidence="1 2" key="1">
    <citation type="submission" date="2024-06" db="EMBL/GenBank/DDBJ databases">
        <title>Sorghum-associated microbial communities from plants grown in Nebraska, USA.</title>
        <authorList>
            <person name="Schachtman D."/>
        </authorList>
    </citation>
    <scope>NUCLEOTIDE SEQUENCE [LARGE SCALE GENOMIC DNA]</scope>
    <source>
        <strain evidence="1 2">736</strain>
    </source>
</reference>
<comment type="caution">
    <text evidence="1">The sequence shown here is derived from an EMBL/GenBank/DDBJ whole genome shotgun (WGS) entry which is preliminary data.</text>
</comment>
<gene>
    <name evidence="1" type="ORF">ABIA69_001698</name>
</gene>
<protein>
    <submittedName>
        <fullName evidence="1">Uncharacterized protein</fullName>
    </submittedName>
</protein>
<dbReference type="EMBL" id="JBEPSB010000005">
    <property type="protein sequence ID" value="MET4560554.1"/>
    <property type="molecule type" value="Genomic_DNA"/>
</dbReference>
<organism evidence="1 2">
    <name type="scientific">Lysinibacillus parviboronicapiens</name>
    <dbReference type="NCBI Taxonomy" id="436516"/>
    <lineage>
        <taxon>Bacteria</taxon>
        <taxon>Bacillati</taxon>
        <taxon>Bacillota</taxon>
        <taxon>Bacilli</taxon>
        <taxon>Bacillales</taxon>
        <taxon>Bacillaceae</taxon>
        <taxon>Lysinibacillus</taxon>
    </lineage>
</organism>
<sequence>MPIAHKGMLQAAKAMACTAITAMDNPAFIEEAKKEWQEHLEGRSMFHSFLRMLLLQSFNKGLLIFE</sequence>
<proteinExistence type="predicted"/>
<accession>A0ABV2PIU3</accession>